<feature type="region of interest" description="Disordered" evidence="1">
    <location>
        <begin position="1"/>
        <end position="45"/>
    </location>
</feature>
<dbReference type="Gene3D" id="2.150.10.10">
    <property type="entry name" value="Serralysin-like metalloprotease, C-terminal"/>
    <property type="match status" value="1"/>
</dbReference>
<gene>
    <name evidence="2" type="ordered locus">Veis_3797</name>
</gene>
<accession>A1WPE9</accession>
<reference evidence="3" key="1">
    <citation type="submission" date="2006-12" db="EMBL/GenBank/DDBJ databases">
        <title>Complete sequence of chromosome 1 of Verminephrobacter eiseniae EF01-2.</title>
        <authorList>
            <person name="Copeland A."/>
            <person name="Lucas S."/>
            <person name="Lapidus A."/>
            <person name="Barry K."/>
            <person name="Detter J.C."/>
            <person name="Glavina del Rio T."/>
            <person name="Dalin E."/>
            <person name="Tice H."/>
            <person name="Pitluck S."/>
            <person name="Chertkov O."/>
            <person name="Brettin T."/>
            <person name="Bruce D."/>
            <person name="Han C."/>
            <person name="Tapia R."/>
            <person name="Gilna P."/>
            <person name="Schmutz J."/>
            <person name="Larimer F."/>
            <person name="Land M."/>
            <person name="Hauser L."/>
            <person name="Kyrpides N."/>
            <person name="Kim E."/>
            <person name="Stahl D."/>
            <person name="Richardson P."/>
        </authorList>
    </citation>
    <scope>NUCLEOTIDE SEQUENCE [LARGE SCALE GENOMIC DNA]</scope>
    <source>
        <strain evidence="3">EF01-2</strain>
    </source>
</reference>
<dbReference type="RefSeq" id="WP_011811495.1">
    <property type="nucleotide sequence ID" value="NC_008786.1"/>
</dbReference>
<dbReference type="EMBL" id="CP000542">
    <property type="protein sequence ID" value="ABM59506.1"/>
    <property type="molecule type" value="Genomic_DNA"/>
</dbReference>
<dbReference type="HOGENOM" id="CLU_2756707_0_0_4"/>
<dbReference type="KEGG" id="vei:Veis_3797"/>
<dbReference type="PROSITE" id="PS00330">
    <property type="entry name" value="HEMOLYSIN_CALCIUM"/>
    <property type="match status" value="1"/>
</dbReference>
<keyword evidence="3" id="KW-1185">Reference proteome</keyword>
<evidence type="ECO:0000313" key="3">
    <source>
        <dbReference type="Proteomes" id="UP000000374"/>
    </source>
</evidence>
<sequence>MIAGTAAADGITGTTGDDVIDGQAGADVIDGGHGNDTSSGGAPARAMERPSCLTMMPMASKIPLIAHGNQ</sequence>
<dbReference type="Pfam" id="PF00353">
    <property type="entry name" value="HemolysinCabind"/>
    <property type="match status" value="1"/>
</dbReference>
<dbReference type="InterPro" id="IPR018511">
    <property type="entry name" value="Hemolysin-typ_Ca-bd_CS"/>
</dbReference>
<dbReference type="AlphaFoldDB" id="A1WPE9"/>
<proteinExistence type="predicted"/>
<name>A1WPE9_VEREI</name>
<dbReference type="GeneID" id="76463741"/>
<dbReference type="GO" id="GO:0005509">
    <property type="term" value="F:calcium ion binding"/>
    <property type="evidence" value="ECO:0007669"/>
    <property type="project" value="InterPro"/>
</dbReference>
<dbReference type="Proteomes" id="UP000000374">
    <property type="component" value="Chromosome"/>
</dbReference>
<dbReference type="InterPro" id="IPR011049">
    <property type="entry name" value="Serralysin-like_metalloprot_C"/>
</dbReference>
<feature type="compositionally biased region" description="Low complexity" evidence="1">
    <location>
        <begin position="1"/>
        <end position="17"/>
    </location>
</feature>
<evidence type="ECO:0000313" key="2">
    <source>
        <dbReference type="EMBL" id="ABM59506.1"/>
    </source>
</evidence>
<evidence type="ECO:0000256" key="1">
    <source>
        <dbReference type="SAM" id="MobiDB-lite"/>
    </source>
</evidence>
<organism evidence="2 3">
    <name type="scientific">Verminephrobacter eiseniae (strain EF01-2)</name>
    <dbReference type="NCBI Taxonomy" id="391735"/>
    <lineage>
        <taxon>Bacteria</taxon>
        <taxon>Pseudomonadati</taxon>
        <taxon>Pseudomonadota</taxon>
        <taxon>Betaproteobacteria</taxon>
        <taxon>Burkholderiales</taxon>
        <taxon>Comamonadaceae</taxon>
        <taxon>Verminephrobacter</taxon>
    </lineage>
</organism>
<dbReference type="InterPro" id="IPR001343">
    <property type="entry name" value="Hemolysn_Ca-bd"/>
</dbReference>
<protein>
    <submittedName>
        <fullName evidence="2">Hemolysin-type calcium-binding region</fullName>
    </submittedName>
</protein>
<dbReference type="SUPFAM" id="SSF51120">
    <property type="entry name" value="beta-Roll"/>
    <property type="match status" value="1"/>
</dbReference>